<feature type="transmembrane region" description="Helical" evidence="9">
    <location>
        <begin position="228"/>
        <end position="249"/>
    </location>
</feature>
<sequence>MISVVVPCFNEADVILETYRRLSAVLEQERFCDREIIFVDDGSHDETLLRLRAIQTEDPKVRVVSLSRNFGHQIAVSAGLEHSSGDAVVLIDADLQDPPELIPKMVSAWRQGAQVVYGVRRDRPGETRFKRFTASSFYRILNRLSDVSIPLDTGDFRLIDRCVVDALCRMPERDRFVRGLVAWSGFVQKPLHYSRDPRFAGNTKYPLKRMIGLAMDAIFSFSSVPLRMASWIGFAASLLALLGIMYALVVRLFTDAWVEGWAFLLIAMLFMGGVQLFFMGVLGEYIGRIYAEAKGRPLYLVRERLGFSNDDIQSEGVDRGCSDK</sequence>
<proteinExistence type="inferred from homology"/>
<evidence type="ECO:0000259" key="10">
    <source>
        <dbReference type="Pfam" id="PF00535"/>
    </source>
</evidence>
<dbReference type="InterPro" id="IPR001173">
    <property type="entry name" value="Glyco_trans_2-like"/>
</dbReference>
<organism evidence="11 12">
    <name type="scientific">Pseudazoarcus pumilus</name>
    <dbReference type="NCBI Taxonomy" id="2067960"/>
    <lineage>
        <taxon>Bacteria</taxon>
        <taxon>Pseudomonadati</taxon>
        <taxon>Pseudomonadota</taxon>
        <taxon>Betaproteobacteria</taxon>
        <taxon>Rhodocyclales</taxon>
        <taxon>Zoogloeaceae</taxon>
        <taxon>Pseudazoarcus</taxon>
    </lineage>
</organism>
<dbReference type="PANTHER" id="PTHR48090">
    <property type="entry name" value="UNDECAPRENYL-PHOSPHATE 4-DEOXY-4-FORMAMIDO-L-ARABINOSE TRANSFERASE-RELATED"/>
    <property type="match status" value="1"/>
</dbReference>
<dbReference type="Proteomes" id="UP000242205">
    <property type="component" value="Chromosome"/>
</dbReference>
<feature type="transmembrane region" description="Helical" evidence="9">
    <location>
        <begin position="261"/>
        <end position="286"/>
    </location>
</feature>
<evidence type="ECO:0000313" key="11">
    <source>
        <dbReference type="EMBL" id="AUN96470.1"/>
    </source>
</evidence>
<evidence type="ECO:0000256" key="5">
    <source>
        <dbReference type="ARBA" id="ARBA00022692"/>
    </source>
</evidence>
<dbReference type="InterPro" id="IPR050256">
    <property type="entry name" value="Glycosyltransferase_2"/>
</dbReference>
<evidence type="ECO:0000256" key="7">
    <source>
        <dbReference type="ARBA" id="ARBA00023136"/>
    </source>
</evidence>
<dbReference type="RefSeq" id="WP_102248507.1">
    <property type="nucleotide sequence ID" value="NZ_CP025682.1"/>
</dbReference>
<dbReference type="FunFam" id="3.90.550.10:FF:000079">
    <property type="entry name" value="Probable glycosyl transferase"/>
    <property type="match status" value="1"/>
</dbReference>
<dbReference type="AlphaFoldDB" id="A0A2I6SB38"/>
<evidence type="ECO:0000256" key="2">
    <source>
        <dbReference type="ARBA" id="ARBA00022475"/>
    </source>
</evidence>
<name>A0A2I6SB38_9RHOO</name>
<dbReference type="Gene3D" id="3.90.550.10">
    <property type="entry name" value="Spore Coat Polysaccharide Biosynthesis Protein SpsA, Chain A"/>
    <property type="match status" value="1"/>
</dbReference>
<keyword evidence="6 9" id="KW-1133">Transmembrane helix</keyword>
<evidence type="ECO:0000256" key="3">
    <source>
        <dbReference type="ARBA" id="ARBA00022676"/>
    </source>
</evidence>
<keyword evidence="12" id="KW-1185">Reference proteome</keyword>
<evidence type="ECO:0000256" key="9">
    <source>
        <dbReference type="SAM" id="Phobius"/>
    </source>
</evidence>
<evidence type="ECO:0000256" key="6">
    <source>
        <dbReference type="ARBA" id="ARBA00022989"/>
    </source>
</evidence>
<protein>
    <submittedName>
        <fullName evidence="11">Glycosyltransferase</fullName>
    </submittedName>
</protein>
<gene>
    <name evidence="11" type="ORF">C0099_12955</name>
</gene>
<accession>A0A2I6SB38</accession>
<dbReference type="SUPFAM" id="SSF53448">
    <property type="entry name" value="Nucleotide-diphospho-sugar transferases"/>
    <property type="match status" value="1"/>
</dbReference>
<feature type="domain" description="Glycosyltransferase 2-like" evidence="10">
    <location>
        <begin position="3"/>
        <end position="165"/>
    </location>
</feature>
<comment type="subcellular location">
    <subcellularLocation>
        <location evidence="1">Cell membrane</location>
        <topology evidence="1">Multi-pass membrane protein</topology>
    </subcellularLocation>
</comment>
<dbReference type="GO" id="GO:0005886">
    <property type="term" value="C:plasma membrane"/>
    <property type="evidence" value="ECO:0007669"/>
    <property type="project" value="UniProtKB-SubCell"/>
</dbReference>
<dbReference type="PANTHER" id="PTHR48090:SF1">
    <property type="entry name" value="PROPHAGE BACTOPRENOL GLUCOSYL TRANSFERASE HOMOLOG"/>
    <property type="match status" value="1"/>
</dbReference>
<evidence type="ECO:0000256" key="8">
    <source>
        <dbReference type="ARBA" id="ARBA00038152"/>
    </source>
</evidence>
<dbReference type="EMBL" id="CP025682">
    <property type="protein sequence ID" value="AUN96470.1"/>
    <property type="molecule type" value="Genomic_DNA"/>
</dbReference>
<reference evidence="11 12" key="1">
    <citation type="submission" date="2018-01" db="EMBL/GenBank/DDBJ databases">
        <authorList>
            <person name="Fu G.-Y."/>
        </authorList>
    </citation>
    <scope>NUCLEOTIDE SEQUENCE [LARGE SCALE GENOMIC DNA]</scope>
    <source>
        <strain evidence="11 12">SY39</strain>
    </source>
</reference>
<comment type="similarity">
    <text evidence="8">Belongs to the glycosyltransferase 2 family. GtrB subfamily.</text>
</comment>
<dbReference type="Pfam" id="PF00535">
    <property type="entry name" value="Glycos_transf_2"/>
    <property type="match status" value="1"/>
</dbReference>
<keyword evidence="2" id="KW-1003">Cell membrane</keyword>
<dbReference type="KEGG" id="atw:C0099_12955"/>
<dbReference type="OrthoDB" id="9811884at2"/>
<dbReference type="CDD" id="cd04187">
    <property type="entry name" value="DPM1_like_bac"/>
    <property type="match status" value="1"/>
</dbReference>
<evidence type="ECO:0000313" key="12">
    <source>
        <dbReference type="Proteomes" id="UP000242205"/>
    </source>
</evidence>
<keyword evidence="4 11" id="KW-0808">Transferase</keyword>
<dbReference type="GO" id="GO:0016757">
    <property type="term" value="F:glycosyltransferase activity"/>
    <property type="evidence" value="ECO:0007669"/>
    <property type="project" value="UniProtKB-KW"/>
</dbReference>
<keyword evidence="5 9" id="KW-0812">Transmembrane</keyword>
<evidence type="ECO:0000256" key="1">
    <source>
        <dbReference type="ARBA" id="ARBA00004651"/>
    </source>
</evidence>
<dbReference type="InterPro" id="IPR029044">
    <property type="entry name" value="Nucleotide-diphossugar_trans"/>
</dbReference>
<evidence type="ECO:0000256" key="4">
    <source>
        <dbReference type="ARBA" id="ARBA00022679"/>
    </source>
</evidence>
<keyword evidence="3" id="KW-0328">Glycosyltransferase</keyword>
<keyword evidence="7 9" id="KW-0472">Membrane</keyword>